<sequence>MPEDATWSPFVLSLVAFVALAALGAVAISALRGRFLSHEDKAARFARRFDGEDWAFVPILRTGLDPTVMAQIAASYGYVFAANHFAVGGPSYHAFARVLAPPNTGRELRLDDELRLHVMEQFDSGRTRLEFVNRTFAALPIVAIARLANERGLLFVSAEVLPYGGLAVSFAPATAMPQLPIPVGFWTGKR</sequence>
<feature type="transmembrane region" description="Helical" evidence="1">
    <location>
        <begin position="6"/>
        <end position="31"/>
    </location>
</feature>
<keyword evidence="1" id="KW-1133">Transmembrane helix</keyword>
<name>A0A6P2CDB1_9NOCA</name>
<reference evidence="2 3" key="1">
    <citation type="submission" date="2018-07" db="EMBL/GenBank/DDBJ databases">
        <title>Genome sequence of Rhodococcus rhodnii ATCC 35071 from Rhodnius prolixus.</title>
        <authorList>
            <person name="Patel V."/>
            <person name="Vogel K.J."/>
        </authorList>
    </citation>
    <scope>NUCLEOTIDE SEQUENCE [LARGE SCALE GENOMIC DNA]</scope>
    <source>
        <strain evidence="2 3">ATCC 35071</strain>
    </source>
</reference>
<keyword evidence="1" id="KW-0812">Transmembrane</keyword>
<dbReference type="Proteomes" id="UP000471120">
    <property type="component" value="Unassembled WGS sequence"/>
</dbReference>
<protein>
    <submittedName>
        <fullName evidence="2">Uncharacterized protein</fullName>
    </submittedName>
</protein>
<dbReference type="AlphaFoldDB" id="A0A6P2CDB1"/>
<evidence type="ECO:0000313" key="3">
    <source>
        <dbReference type="Proteomes" id="UP000471120"/>
    </source>
</evidence>
<proteinExistence type="predicted"/>
<accession>A0A6P2CDB1</accession>
<gene>
    <name evidence="2" type="ORF">DW322_11575</name>
</gene>
<evidence type="ECO:0000313" key="2">
    <source>
        <dbReference type="EMBL" id="TXG90744.1"/>
    </source>
</evidence>
<dbReference type="EMBL" id="QRCM01000001">
    <property type="protein sequence ID" value="TXG90744.1"/>
    <property type="molecule type" value="Genomic_DNA"/>
</dbReference>
<dbReference type="RefSeq" id="WP_010838421.1">
    <property type="nucleotide sequence ID" value="NZ_QRCM01000001.1"/>
</dbReference>
<organism evidence="2 3">
    <name type="scientific">Rhodococcus rhodnii</name>
    <dbReference type="NCBI Taxonomy" id="38312"/>
    <lineage>
        <taxon>Bacteria</taxon>
        <taxon>Bacillati</taxon>
        <taxon>Actinomycetota</taxon>
        <taxon>Actinomycetes</taxon>
        <taxon>Mycobacteriales</taxon>
        <taxon>Nocardiaceae</taxon>
        <taxon>Rhodococcus</taxon>
    </lineage>
</organism>
<evidence type="ECO:0000256" key="1">
    <source>
        <dbReference type="SAM" id="Phobius"/>
    </source>
</evidence>
<comment type="caution">
    <text evidence="2">The sequence shown here is derived from an EMBL/GenBank/DDBJ whole genome shotgun (WGS) entry which is preliminary data.</text>
</comment>
<keyword evidence="1" id="KW-0472">Membrane</keyword>